<gene>
    <name evidence="2" type="ORF">CSA56_14460</name>
</gene>
<dbReference type="SUPFAM" id="SSF53807">
    <property type="entry name" value="Helical backbone' metal receptor"/>
    <property type="match status" value="1"/>
</dbReference>
<accession>A0A2G6KAI8</accession>
<comment type="caution">
    <text evidence="2">The sequence shown here is derived from an EMBL/GenBank/DDBJ whole genome shotgun (WGS) entry which is preliminary data.</text>
</comment>
<proteinExistence type="predicted"/>
<evidence type="ECO:0000313" key="3">
    <source>
        <dbReference type="Proteomes" id="UP000230821"/>
    </source>
</evidence>
<organism evidence="2 3">
    <name type="scientific">candidate division KSB3 bacterium</name>
    <dbReference type="NCBI Taxonomy" id="2044937"/>
    <lineage>
        <taxon>Bacteria</taxon>
        <taxon>candidate division KSB3</taxon>
    </lineage>
</organism>
<feature type="domain" description="Nitrogenase/oxidoreductase component 1" evidence="1">
    <location>
        <begin position="2"/>
        <end position="70"/>
    </location>
</feature>
<dbReference type="GO" id="GO:0016491">
    <property type="term" value="F:oxidoreductase activity"/>
    <property type="evidence" value="ECO:0007669"/>
    <property type="project" value="InterPro"/>
</dbReference>
<dbReference type="Gene3D" id="3.40.50.1980">
    <property type="entry name" value="Nitrogenase molybdenum iron protein domain"/>
    <property type="match status" value="1"/>
</dbReference>
<sequence>MALKVFLRTLGTGKTENISPYSINILGEFNVSGEAWIVQEYYERMGLAVVSVMAGDGRVGDIKRAHGASFLWEARWPAPDRPGHGRRDHLQHRMFESLRLRPGDSRVS</sequence>
<dbReference type="InterPro" id="IPR000510">
    <property type="entry name" value="Nase/OxRdtase_comp1"/>
</dbReference>
<dbReference type="Proteomes" id="UP000230821">
    <property type="component" value="Unassembled WGS sequence"/>
</dbReference>
<dbReference type="AlphaFoldDB" id="A0A2G6KAI8"/>
<dbReference type="EMBL" id="PDSK01000109">
    <property type="protein sequence ID" value="PIE32687.1"/>
    <property type="molecule type" value="Genomic_DNA"/>
</dbReference>
<protein>
    <recommendedName>
        <fullName evidence="1">Nitrogenase/oxidoreductase component 1 domain-containing protein</fullName>
    </recommendedName>
</protein>
<reference evidence="2 3" key="1">
    <citation type="submission" date="2017-10" db="EMBL/GenBank/DDBJ databases">
        <title>Novel microbial diversity and functional potential in the marine mammal oral microbiome.</title>
        <authorList>
            <person name="Dudek N.K."/>
            <person name="Sun C.L."/>
            <person name="Burstein D."/>
            <person name="Kantor R.S."/>
            <person name="Aliaga Goltsman D.S."/>
            <person name="Bik E.M."/>
            <person name="Thomas B.C."/>
            <person name="Banfield J.F."/>
            <person name="Relman D.A."/>
        </authorList>
    </citation>
    <scope>NUCLEOTIDE SEQUENCE [LARGE SCALE GENOMIC DNA]</scope>
    <source>
        <strain evidence="2">DOLJORAL78_47_16</strain>
    </source>
</reference>
<evidence type="ECO:0000259" key="1">
    <source>
        <dbReference type="Pfam" id="PF00148"/>
    </source>
</evidence>
<evidence type="ECO:0000313" key="2">
    <source>
        <dbReference type="EMBL" id="PIE32687.1"/>
    </source>
</evidence>
<name>A0A2G6KAI8_9BACT</name>
<dbReference type="Pfam" id="PF00148">
    <property type="entry name" value="Oxidored_nitro"/>
    <property type="match status" value="1"/>
</dbReference>